<proteinExistence type="predicted"/>
<sequence>MLHTLPPDLRYASLVCSLLGTAAPTSPGPAEHSAPYAGAVWYVKNDLIARDLKVETLEDFVKMLARRAFNRADAGLYTSLHNHSTTARLLSVGRTAPTRSAVQISGHRTAEGSRQKEMTQEGSVPFKKMPGFES</sequence>
<evidence type="ECO:0000313" key="3">
    <source>
        <dbReference type="Proteomes" id="UP000299102"/>
    </source>
</evidence>
<evidence type="ECO:0000256" key="1">
    <source>
        <dbReference type="SAM" id="MobiDB-lite"/>
    </source>
</evidence>
<keyword evidence="3" id="KW-1185">Reference proteome</keyword>
<feature type="region of interest" description="Disordered" evidence="1">
    <location>
        <begin position="100"/>
        <end position="134"/>
    </location>
</feature>
<accession>A0A4C1YNH2</accession>
<dbReference type="AlphaFoldDB" id="A0A4C1YNH2"/>
<feature type="compositionally biased region" description="Basic and acidic residues" evidence="1">
    <location>
        <begin position="108"/>
        <end position="119"/>
    </location>
</feature>
<organism evidence="2 3">
    <name type="scientific">Eumeta variegata</name>
    <name type="common">Bagworm moth</name>
    <name type="synonym">Eumeta japonica</name>
    <dbReference type="NCBI Taxonomy" id="151549"/>
    <lineage>
        <taxon>Eukaryota</taxon>
        <taxon>Metazoa</taxon>
        <taxon>Ecdysozoa</taxon>
        <taxon>Arthropoda</taxon>
        <taxon>Hexapoda</taxon>
        <taxon>Insecta</taxon>
        <taxon>Pterygota</taxon>
        <taxon>Neoptera</taxon>
        <taxon>Endopterygota</taxon>
        <taxon>Lepidoptera</taxon>
        <taxon>Glossata</taxon>
        <taxon>Ditrysia</taxon>
        <taxon>Tineoidea</taxon>
        <taxon>Psychidae</taxon>
        <taxon>Oiketicinae</taxon>
        <taxon>Eumeta</taxon>
    </lineage>
</organism>
<evidence type="ECO:0000313" key="2">
    <source>
        <dbReference type="EMBL" id="GBP76660.1"/>
    </source>
</evidence>
<gene>
    <name evidence="2" type="ORF">EVAR_51145_1</name>
</gene>
<dbReference type="OrthoDB" id="412981at2759"/>
<comment type="caution">
    <text evidence="2">The sequence shown here is derived from an EMBL/GenBank/DDBJ whole genome shotgun (WGS) entry which is preliminary data.</text>
</comment>
<dbReference type="Proteomes" id="UP000299102">
    <property type="component" value="Unassembled WGS sequence"/>
</dbReference>
<protein>
    <submittedName>
        <fullName evidence="2">Uncharacterized protein</fullName>
    </submittedName>
</protein>
<name>A0A4C1YNH2_EUMVA</name>
<reference evidence="2 3" key="1">
    <citation type="journal article" date="2019" name="Commun. Biol.">
        <title>The bagworm genome reveals a unique fibroin gene that provides high tensile strength.</title>
        <authorList>
            <person name="Kono N."/>
            <person name="Nakamura H."/>
            <person name="Ohtoshi R."/>
            <person name="Tomita M."/>
            <person name="Numata K."/>
            <person name="Arakawa K."/>
        </authorList>
    </citation>
    <scope>NUCLEOTIDE SEQUENCE [LARGE SCALE GENOMIC DNA]</scope>
</reference>
<dbReference type="EMBL" id="BGZK01001297">
    <property type="protein sequence ID" value="GBP76660.1"/>
    <property type="molecule type" value="Genomic_DNA"/>
</dbReference>